<dbReference type="EMBL" id="JXQY01000023">
    <property type="protein sequence ID" value="KIP91894.1"/>
    <property type="molecule type" value="Genomic_DNA"/>
</dbReference>
<keyword evidence="1" id="KW-0732">Signal</keyword>
<proteinExistence type="predicted"/>
<evidence type="ECO:0000256" key="1">
    <source>
        <dbReference type="SAM" id="SignalP"/>
    </source>
</evidence>
<gene>
    <name evidence="2" type="ORF">RU10_17775</name>
</gene>
<feature type="signal peptide" evidence="1">
    <location>
        <begin position="1"/>
        <end position="24"/>
    </location>
</feature>
<comment type="caution">
    <text evidence="2">The sequence shown here is derived from an EMBL/GenBank/DDBJ whole genome shotgun (WGS) entry which is preliminary data.</text>
</comment>
<reference evidence="2 3" key="1">
    <citation type="submission" date="2014-12" db="EMBL/GenBank/DDBJ databases">
        <title>16Stimator: statistical estimation of ribosomal gene copy numbers from draft genome assemblies.</title>
        <authorList>
            <person name="Perisin M.A."/>
            <person name="Vetter M."/>
            <person name="Gilbert J.A."/>
            <person name="Bergelson J."/>
        </authorList>
    </citation>
    <scope>NUCLEOTIDE SEQUENCE [LARGE SCALE GENOMIC DNA]</scope>
    <source>
        <strain evidence="2 3">MEP34</strain>
    </source>
</reference>
<accession>A0AAE2AUZ5</accession>
<evidence type="ECO:0000313" key="2">
    <source>
        <dbReference type="EMBL" id="KIP91894.1"/>
    </source>
</evidence>
<evidence type="ECO:0000313" key="3">
    <source>
        <dbReference type="Proteomes" id="UP000032086"/>
    </source>
</evidence>
<sequence>MSIVSPLRLALSLAGAVLSCSLLTGCNITGTYQDATDPDAAKVRFVANTDNATIDYFDAEHCDGLTTGMLNNVLIGDSKRRAGMMVAPPEQARGYLEFKIKPEQPAYLRVNTQVGYATCGSGFSFTPKRGNEYEVTLNVTKTQCITTLRHLERHDGKDLRTVMPLDRTALAACVGRNPIFPKPPALLPDTPQRTALIDRIIEGSLFVFMKPDAGKEPAASFSPEKLDSLINDRKAKLGFTLPDDYWALYRQNLIEFDKESATTKDQAMQRTKDEYRQRLRSVDDKRLGEWARVDDKDGKRGNAAPDAEEKAMFMFYFQASNRVMAEAIDHHLDRMAAMDAKYEVCSRFADCWKR</sequence>
<dbReference type="Proteomes" id="UP000032086">
    <property type="component" value="Unassembled WGS sequence"/>
</dbReference>
<evidence type="ECO:0008006" key="4">
    <source>
        <dbReference type="Google" id="ProtNLM"/>
    </source>
</evidence>
<dbReference type="AlphaFoldDB" id="A0AAE2AUZ5"/>
<name>A0AAE2AUZ5_PSEFL</name>
<protein>
    <recommendedName>
        <fullName evidence="4">Lipoprotein</fullName>
    </recommendedName>
</protein>
<feature type="chain" id="PRO_5042207407" description="Lipoprotein" evidence="1">
    <location>
        <begin position="25"/>
        <end position="354"/>
    </location>
</feature>
<organism evidence="2 3">
    <name type="scientific">Pseudomonas fluorescens</name>
    <dbReference type="NCBI Taxonomy" id="294"/>
    <lineage>
        <taxon>Bacteria</taxon>
        <taxon>Pseudomonadati</taxon>
        <taxon>Pseudomonadota</taxon>
        <taxon>Gammaproteobacteria</taxon>
        <taxon>Pseudomonadales</taxon>
        <taxon>Pseudomonadaceae</taxon>
        <taxon>Pseudomonas</taxon>
    </lineage>
</organism>
<dbReference type="RefSeq" id="WP_042609359.1">
    <property type="nucleotide sequence ID" value="NZ_JAVIZU010000001.1"/>
</dbReference>